<dbReference type="AlphaFoldDB" id="A0A7W7VXU6"/>
<keyword evidence="4" id="KW-0689">Ribosomal protein</keyword>
<dbReference type="PROSITE" id="PS51186">
    <property type="entry name" value="GNAT"/>
    <property type="match status" value="1"/>
</dbReference>
<dbReference type="InterPro" id="IPR000182">
    <property type="entry name" value="GNAT_dom"/>
</dbReference>
<comment type="caution">
    <text evidence="4">The sequence shown here is derived from an EMBL/GenBank/DDBJ whole genome shotgun (WGS) entry which is preliminary data.</text>
</comment>
<evidence type="ECO:0000256" key="1">
    <source>
        <dbReference type="ARBA" id="ARBA00022679"/>
    </source>
</evidence>
<dbReference type="EMBL" id="JACHJV010000001">
    <property type="protein sequence ID" value="MBB4926338.1"/>
    <property type="molecule type" value="Genomic_DNA"/>
</dbReference>
<evidence type="ECO:0000259" key="3">
    <source>
        <dbReference type="PROSITE" id="PS51186"/>
    </source>
</evidence>
<name>A0A7W7VXU6_KITKI</name>
<dbReference type="CDD" id="cd04301">
    <property type="entry name" value="NAT_SF"/>
    <property type="match status" value="1"/>
</dbReference>
<dbReference type="GO" id="GO:0016747">
    <property type="term" value="F:acyltransferase activity, transferring groups other than amino-acyl groups"/>
    <property type="evidence" value="ECO:0007669"/>
    <property type="project" value="InterPro"/>
</dbReference>
<reference evidence="4 5" key="1">
    <citation type="submission" date="2020-08" db="EMBL/GenBank/DDBJ databases">
        <title>Sequencing the genomes of 1000 actinobacteria strains.</title>
        <authorList>
            <person name="Klenk H.-P."/>
        </authorList>
    </citation>
    <scope>NUCLEOTIDE SEQUENCE [LARGE SCALE GENOMIC DNA]</scope>
    <source>
        <strain evidence="4 5">DSM 41654</strain>
    </source>
</reference>
<evidence type="ECO:0000313" key="4">
    <source>
        <dbReference type="EMBL" id="MBB4926338.1"/>
    </source>
</evidence>
<dbReference type="Proteomes" id="UP000540506">
    <property type="component" value="Unassembled WGS sequence"/>
</dbReference>
<dbReference type="GO" id="GO:0005840">
    <property type="term" value="C:ribosome"/>
    <property type="evidence" value="ECO:0007669"/>
    <property type="project" value="UniProtKB-KW"/>
</dbReference>
<proteinExistence type="predicted"/>
<feature type="domain" description="N-acetyltransferase" evidence="3">
    <location>
        <begin position="3"/>
        <end position="149"/>
    </location>
</feature>
<accession>A0A7W7VXU6</accession>
<keyword evidence="4" id="KW-0687">Ribonucleoprotein</keyword>
<dbReference type="InterPro" id="IPR050832">
    <property type="entry name" value="Bact_Acetyltransf"/>
</dbReference>
<keyword evidence="5" id="KW-1185">Reference proteome</keyword>
<dbReference type="Pfam" id="PF00583">
    <property type="entry name" value="Acetyltransf_1"/>
    <property type="match status" value="1"/>
</dbReference>
<keyword evidence="2" id="KW-0012">Acyltransferase</keyword>
<dbReference type="RefSeq" id="WP_184939442.1">
    <property type="nucleotide sequence ID" value="NZ_JACHJV010000001.1"/>
</dbReference>
<evidence type="ECO:0000313" key="5">
    <source>
        <dbReference type="Proteomes" id="UP000540506"/>
    </source>
</evidence>
<gene>
    <name evidence="4" type="ORF">FHR34_005331</name>
</gene>
<evidence type="ECO:0000256" key="2">
    <source>
        <dbReference type="ARBA" id="ARBA00023315"/>
    </source>
</evidence>
<keyword evidence="1" id="KW-0808">Transferase</keyword>
<dbReference type="SUPFAM" id="SSF55729">
    <property type="entry name" value="Acyl-CoA N-acyltransferases (Nat)"/>
    <property type="match status" value="1"/>
</dbReference>
<organism evidence="4 5">
    <name type="scientific">Kitasatospora kifunensis</name>
    <name type="common">Streptomyces kifunensis</name>
    <dbReference type="NCBI Taxonomy" id="58351"/>
    <lineage>
        <taxon>Bacteria</taxon>
        <taxon>Bacillati</taxon>
        <taxon>Actinomycetota</taxon>
        <taxon>Actinomycetes</taxon>
        <taxon>Kitasatosporales</taxon>
        <taxon>Streptomycetaceae</taxon>
        <taxon>Kitasatospora</taxon>
    </lineage>
</organism>
<dbReference type="InterPro" id="IPR016181">
    <property type="entry name" value="Acyl_CoA_acyltransferase"/>
</dbReference>
<dbReference type="PANTHER" id="PTHR43877:SF1">
    <property type="entry name" value="ACETYLTRANSFERASE"/>
    <property type="match status" value="1"/>
</dbReference>
<protein>
    <submittedName>
        <fullName evidence="4">Ribosomal protein S18 acetylase RimI-like enzyme</fullName>
    </submittedName>
</protein>
<dbReference type="Gene3D" id="3.40.630.30">
    <property type="match status" value="1"/>
</dbReference>
<dbReference type="PANTHER" id="PTHR43877">
    <property type="entry name" value="AMINOALKYLPHOSPHONATE N-ACETYLTRANSFERASE-RELATED-RELATED"/>
    <property type="match status" value="1"/>
</dbReference>
<sequence length="149" mass="16320">MKLDITPATTEDAQTIATVLGEIEEYYGGDRIAPPTAEVVAALFGDWPAARVLLARDGDRVVGLASVSRLWPAAGADVSLYLKELYVREGHRRRGVARQLMDAVHAEARAAGCRRVEWTADRDNPPALDLYAALGIEPQRDKVFYRSAV</sequence>